<dbReference type="EMBL" id="JAGQHS010000191">
    <property type="protein sequence ID" value="MCA9758607.1"/>
    <property type="molecule type" value="Genomic_DNA"/>
</dbReference>
<proteinExistence type="predicted"/>
<reference evidence="2" key="1">
    <citation type="submission" date="2020-04" db="EMBL/GenBank/DDBJ databases">
        <authorList>
            <person name="Zhang T."/>
        </authorList>
    </citation>
    <scope>NUCLEOTIDE SEQUENCE</scope>
    <source>
        <strain evidence="2">HKST-UBA02</strain>
    </source>
</reference>
<name>A0A956NGX5_UNCEI</name>
<accession>A0A956NGX5</accession>
<dbReference type="Proteomes" id="UP000739538">
    <property type="component" value="Unassembled WGS sequence"/>
</dbReference>
<feature type="transmembrane region" description="Helical" evidence="1">
    <location>
        <begin position="12"/>
        <end position="35"/>
    </location>
</feature>
<gene>
    <name evidence="2" type="ORF">KDA27_22615</name>
</gene>
<keyword evidence="1" id="KW-1133">Transmembrane helix</keyword>
<protein>
    <recommendedName>
        <fullName evidence="4">Cbb3-type cytochrome c oxidase subunit 3</fullName>
    </recommendedName>
</protein>
<dbReference type="AlphaFoldDB" id="A0A956NGX5"/>
<keyword evidence="1" id="KW-0472">Membrane</keyword>
<evidence type="ECO:0000313" key="2">
    <source>
        <dbReference type="EMBL" id="MCA9758607.1"/>
    </source>
</evidence>
<evidence type="ECO:0000313" key="3">
    <source>
        <dbReference type="Proteomes" id="UP000739538"/>
    </source>
</evidence>
<evidence type="ECO:0000256" key="1">
    <source>
        <dbReference type="SAM" id="Phobius"/>
    </source>
</evidence>
<organism evidence="2 3">
    <name type="scientific">Eiseniibacteriota bacterium</name>
    <dbReference type="NCBI Taxonomy" id="2212470"/>
    <lineage>
        <taxon>Bacteria</taxon>
        <taxon>Candidatus Eiseniibacteriota</taxon>
    </lineage>
</organism>
<evidence type="ECO:0008006" key="4">
    <source>
        <dbReference type="Google" id="ProtNLM"/>
    </source>
</evidence>
<reference evidence="2" key="2">
    <citation type="journal article" date="2021" name="Microbiome">
        <title>Successional dynamics and alternative stable states in a saline activated sludge microbial community over 9 years.</title>
        <authorList>
            <person name="Wang Y."/>
            <person name="Ye J."/>
            <person name="Ju F."/>
            <person name="Liu L."/>
            <person name="Boyd J.A."/>
            <person name="Deng Y."/>
            <person name="Parks D.H."/>
            <person name="Jiang X."/>
            <person name="Yin X."/>
            <person name="Woodcroft B.J."/>
            <person name="Tyson G.W."/>
            <person name="Hugenholtz P."/>
            <person name="Polz M.F."/>
            <person name="Zhang T."/>
        </authorList>
    </citation>
    <scope>NUCLEOTIDE SEQUENCE</scope>
    <source>
        <strain evidence="2">HKST-UBA02</strain>
    </source>
</reference>
<sequence>MFQDFFARSELLILPLVSLGIFFVTFMLVLTHVVFGLRKKELLTHVSMLPLDDEDEAHFRVEGEEAAS</sequence>
<keyword evidence="1" id="KW-0812">Transmembrane</keyword>
<comment type="caution">
    <text evidence="2">The sequence shown here is derived from an EMBL/GenBank/DDBJ whole genome shotgun (WGS) entry which is preliminary data.</text>
</comment>